<dbReference type="EMBL" id="JACVVK020000516">
    <property type="protein sequence ID" value="KAK7469491.1"/>
    <property type="molecule type" value="Genomic_DNA"/>
</dbReference>
<evidence type="ECO:0000313" key="2">
    <source>
        <dbReference type="Proteomes" id="UP001519460"/>
    </source>
</evidence>
<evidence type="ECO:0000313" key="1">
    <source>
        <dbReference type="EMBL" id="KAK7469491.1"/>
    </source>
</evidence>
<keyword evidence="2" id="KW-1185">Reference proteome</keyword>
<organism evidence="1 2">
    <name type="scientific">Batillaria attramentaria</name>
    <dbReference type="NCBI Taxonomy" id="370345"/>
    <lineage>
        <taxon>Eukaryota</taxon>
        <taxon>Metazoa</taxon>
        <taxon>Spiralia</taxon>
        <taxon>Lophotrochozoa</taxon>
        <taxon>Mollusca</taxon>
        <taxon>Gastropoda</taxon>
        <taxon>Caenogastropoda</taxon>
        <taxon>Sorbeoconcha</taxon>
        <taxon>Cerithioidea</taxon>
        <taxon>Batillariidae</taxon>
        <taxon>Batillaria</taxon>
    </lineage>
</organism>
<gene>
    <name evidence="1" type="ORF">BaRGS_00036512</name>
</gene>
<proteinExistence type="predicted"/>
<reference evidence="1 2" key="1">
    <citation type="journal article" date="2023" name="Sci. Data">
        <title>Genome assembly of the Korean intertidal mud-creeper Batillaria attramentaria.</title>
        <authorList>
            <person name="Patra A.K."/>
            <person name="Ho P.T."/>
            <person name="Jun S."/>
            <person name="Lee S.J."/>
            <person name="Kim Y."/>
            <person name="Won Y.J."/>
        </authorList>
    </citation>
    <scope>NUCLEOTIDE SEQUENCE [LARGE SCALE GENOMIC DNA]</scope>
    <source>
        <strain evidence="1">Wonlab-2016</strain>
    </source>
</reference>
<comment type="caution">
    <text evidence="1">The sequence shown here is derived from an EMBL/GenBank/DDBJ whole genome shotgun (WGS) entry which is preliminary data.</text>
</comment>
<accession>A0ABD0JC78</accession>
<name>A0ABD0JC78_9CAEN</name>
<dbReference type="AlphaFoldDB" id="A0ABD0JC78"/>
<protein>
    <submittedName>
        <fullName evidence="1">Uncharacterized protein</fullName>
    </submittedName>
</protein>
<dbReference type="Proteomes" id="UP001519460">
    <property type="component" value="Unassembled WGS sequence"/>
</dbReference>
<sequence length="88" mass="9855">EPRISMAERLQKQTYGSYTVMPYGHTLQAKTATRRAEAASLCHNSLLWHSDCNVRSHGVAVHMLSKSWCTNGICRLDVSGMVYRAFAP</sequence>
<feature type="non-terminal residue" evidence="1">
    <location>
        <position position="1"/>
    </location>
</feature>